<reference evidence="11" key="2">
    <citation type="journal article" date="2021" name="PeerJ">
        <title>Extensive microbial diversity within the chicken gut microbiome revealed by metagenomics and culture.</title>
        <authorList>
            <person name="Gilroy R."/>
            <person name="Ravi A."/>
            <person name="Getino M."/>
            <person name="Pursley I."/>
            <person name="Horton D.L."/>
            <person name="Alikhan N.F."/>
            <person name="Baker D."/>
            <person name="Gharbi K."/>
            <person name="Hall N."/>
            <person name="Watson M."/>
            <person name="Adriaenssens E.M."/>
            <person name="Foster-Nyarko E."/>
            <person name="Jarju S."/>
            <person name="Secka A."/>
            <person name="Antonio M."/>
            <person name="Oren A."/>
            <person name="Chaudhuri R.R."/>
            <person name="La Ragione R."/>
            <person name="Hildebrand F."/>
            <person name="Pallen M.J."/>
        </authorList>
    </citation>
    <scope>NUCLEOTIDE SEQUENCE</scope>
    <source>
        <strain evidence="11">B2-22910</strain>
    </source>
</reference>
<dbReference type="PANTHER" id="PTHR43298">
    <property type="entry name" value="MULTIDRUG RESISTANCE PROTEIN NORM-RELATED"/>
    <property type="match status" value="1"/>
</dbReference>
<dbReference type="InterPro" id="IPR050222">
    <property type="entry name" value="MATE_MdtK"/>
</dbReference>
<evidence type="ECO:0000256" key="10">
    <source>
        <dbReference type="SAM" id="Phobius"/>
    </source>
</evidence>
<dbReference type="CDD" id="cd13138">
    <property type="entry name" value="MATE_yoeA_like"/>
    <property type="match status" value="1"/>
</dbReference>
<evidence type="ECO:0000256" key="2">
    <source>
        <dbReference type="ARBA" id="ARBA00022448"/>
    </source>
</evidence>
<evidence type="ECO:0000313" key="11">
    <source>
        <dbReference type="EMBL" id="MBO8471206.1"/>
    </source>
</evidence>
<keyword evidence="5 10" id="KW-0812">Transmembrane</keyword>
<evidence type="ECO:0000256" key="3">
    <source>
        <dbReference type="ARBA" id="ARBA00022449"/>
    </source>
</evidence>
<dbReference type="GO" id="GO:0006811">
    <property type="term" value="P:monoatomic ion transport"/>
    <property type="evidence" value="ECO:0007669"/>
    <property type="project" value="UniProtKB-KW"/>
</dbReference>
<keyword evidence="6 10" id="KW-1133">Transmembrane helix</keyword>
<evidence type="ECO:0000256" key="5">
    <source>
        <dbReference type="ARBA" id="ARBA00022692"/>
    </source>
</evidence>
<dbReference type="Pfam" id="PF01554">
    <property type="entry name" value="MatE"/>
    <property type="match status" value="2"/>
</dbReference>
<dbReference type="GO" id="GO:0005886">
    <property type="term" value="C:plasma membrane"/>
    <property type="evidence" value="ECO:0007669"/>
    <property type="project" value="UniProtKB-SubCell"/>
</dbReference>
<organism evidence="11 12">
    <name type="scientific">Candidatus Cryptobacteroides faecavium</name>
    <dbReference type="NCBI Taxonomy" id="2840762"/>
    <lineage>
        <taxon>Bacteria</taxon>
        <taxon>Pseudomonadati</taxon>
        <taxon>Bacteroidota</taxon>
        <taxon>Bacteroidia</taxon>
        <taxon>Bacteroidales</taxon>
        <taxon>Candidatus Cryptobacteroides</taxon>
    </lineage>
</organism>
<dbReference type="GO" id="GO:0042910">
    <property type="term" value="F:xenobiotic transmembrane transporter activity"/>
    <property type="evidence" value="ECO:0007669"/>
    <property type="project" value="InterPro"/>
</dbReference>
<dbReference type="GO" id="GO:0015297">
    <property type="term" value="F:antiporter activity"/>
    <property type="evidence" value="ECO:0007669"/>
    <property type="project" value="UniProtKB-KW"/>
</dbReference>
<dbReference type="NCBIfam" id="TIGR00797">
    <property type="entry name" value="matE"/>
    <property type="match status" value="1"/>
</dbReference>
<sequence length="455" mass="49479">MTGNRNIDLTEGSITGSMLLFALPMVLGNLLQQCYNLADTFIVGRCLGPEALAAVGSSYSLMTFLLSLVIGLCMGSSTLFSMRFGNGDMEGLKKSAFTSFVLIGAVTVLVTAAISVFIDPVIRMLNVPREVYGEMKEYLVIICAGIPFTFLYNFYAYLLRSIGDSVSPLWFLGVSVVLNIGLDLAFILGLGMGTDGAALATVISQAASAAALIWWTKKKYPWLSIRKDEMHTDMHQVREISVYSVLTCLQQSVMNFGILMVQGLVNSFGTAVMAAFATAVKIDAFAYMPLQEFGNAFSTFIAQNYGAGRQERIRRGIRSAVIAVTVFSIAISAATVLLAPYLMGIFVGKEEEEVIRTGTVYLRVEGSFYLGIGFLFMLYGLFRATGRPAFSLVLTVISLGLRVLISYIAAPSYGVEWIWWAIPAGWLAADITGFLRYRMRRPGHDGGIGAGIERG</sequence>
<evidence type="ECO:0000256" key="7">
    <source>
        <dbReference type="ARBA" id="ARBA00023065"/>
    </source>
</evidence>
<keyword evidence="2" id="KW-0813">Transport</keyword>
<dbReference type="PIRSF" id="PIRSF006603">
    <property type="entry name" value="DinF"/>
    <property type="match status" value="1"/>
</dbReference>
<protein>
    <recommendedName>
        <fullName evidence="9">Multidrug-efflux transporter</fullName>
    </recommendedName>
</protein>
<proteinExistence type="predicted"/>
<feature type="transmembrane region" description="Helical" evidence="10">
    <location>
        <begin position="366"/>
        <end position="382"/>
    </location>
</feature>
<dbReference type="PANTHER" id="PTHR43298:SF2">
    <property type="entry name" value="FMN_FAD EXPORTER YEEO-RELATED"/>
    <property type="match status" value="1"/>
</dbReference>
<dbReference type="InterPro" id="IPR002528">
    <property type="entry name" value="MATE_fam"/>
</dbReference>
<keyword evidence="7" id="KW-0406">Ion transport</keyword>
<feature type="transmembrane region" description="Helical" evidence="10">
    <location>
        <begin position="389"/>
        <end position="411"/>
    </location>
</feature>
<evidence type="ECO:0000256" key="6">
    <source>
        <dbReference type="ARBA" id="ARBA00022989"/>
    </source>
</evidence>
<feature type="transmembrane region" description="Helical" evidence="10">
    <location>
        <begin position="196"/>
        <end position="216"/>
    </location>
</feature>
<evidence type="ECO:0000256" key="1">
    <source>
        <dbReference type="ARBA" id="ARBA00004651"/>
    </source>
</evidence>
<comment type="subcellular location">
    <subcellularLocation>
        <location evidence="1">Cell membrane</location>
        <topology evidence="1">Multi-pass membrane protein</topology>
    </subcellularLocation>
</comment>
<keyword evidence="8 10" id="KW-0472">Membrane</keyword>
<keyword evidence="3" id="KW-0050">Antiport</keyword>
<dbReference type="InterPro" id="IPR048279">
    <property type="entry name" value="MdtK-like"/>
</dbReference>
<feature type="transmembrane region" description="Helical" evidence="10">
    <location>
        <begin position="320"/>
        <end position="346"/>
    </location>
</feature>
<feature type="transmembrane region" description="Helical" evidence="10">
    <location>
        <begin position="169"/>
        <end position="190"/>
    </location>
</feature>
<accession>A0A9D9IGG1</accession>
<dbReference type="AlphaFoldDB" id="A0A9D9IGG1"/>
<feature type="transmembrane region" description="Helical" evidence="10">
    <location>
        <begin position="51"/>
        <end position="75"/>
    </location>
</feature>
<feature type="transmembrane region" description="Helical" evidence="10">
    <location>
        <begin position="96"/>
        <end position="118"/>
    </location>
</feature>
<name>A0A9D9IGG1_9BACT</name>
<dbReference type="Proteomes" id="UP000823603">
    <property type="component" value="Unassembled WGS sequence"/>
</dbReference>
<gene>
    <name evidence="11" type="ORF">IAB82_05355</name>
</gene>
<keyword evidence="4" id="KW-1003">Cell membrane</keyword>
<evidence type="ECO:0000256" key="8">
    <source>
        <dbReference type="ARBA" id="ARBA00023136"/>
    </source>
</evidence>
<comment type="caution">
    <text evidence="11">The sequence shown here is derived from an EMBL/GenBank/DDBJ whole genome shotgun (WGS) entry which is preliminary data.</text>
</comment>
<reference evidence="11" key="1">
    <citation type="submission" date="2020-10" db="EMBL/GenBank/DDBJ databases">
        <authorList>
            <person name="Gilroy R."/>
        </authorList>
    </citation>
    <scope>NUCLEOTIDE SEQUENCE</scope>
    <source>
        <strain evidence="11">B2-22910</strain>
    </source>
</reference>
<feature type="transmembrane region" description="Helical" evidence="10">
    <location>
        <begin position="138"/>
        <end position="157"/>
    </location>
</feature>
<dbReference type="EMBL" id="JADIMB010000076">
    <property type="protein sequence ID" value="MBO8471206.1"/>
    <property type="molecule type" value="Genomic_DNA"/>
</dbReference>
<evidence type="ECO:0000256" key="4">
    <source>
        <dbReference type="ARBA" id="ARBA00022475"/>
    </source>
</evidence>
<feature type="transmembrane region" description="Helical" evidence="10">
    <location>
        <begin position="417"/>
        <end position="435"/>
    </location>
</feature>
<evidence type="ECO:0000256" key="9">
    <source>
        <dbReference type="ARBA" id="ARBA00031636"/>
    </source>
</evidence>
<evidence type="ECO:0000313" key="12">
    <source>
        <dbReference type="Proteomes" id="UP000823603"/>
    </source>
</evidence>